<dbReference type="PANTHER" id="PTHR42749:SF1">
    <property type="entry name" value="CELL SHAPE-DETERMINING PROTEIN MREB"/>
    <property type="match status" value="1"/>
</dbReference>
<dbReference type="RefSeq" id="XP_018031571.1">
    <property type="nucleotide sequence ID" value="XM_018183297.1"/>
</dbReference>
<dbReference type="AlphaFoldDB" id="A0A177C1A5"/>
<reference evidence="1 2" key="1">
    <citation type="submission" date="2016-05" db="EMBL/GenBank/DDBJ databases">
        <title>Comparative analysis of secretome profiles of manganese(II)-oxidizing ascomycete fungi.</title>
        <authorList>
            <consortium name="DOE Joint Genome Institute"/>
            <person name="Zeiner C.A."/>
            <person name="Purvine S.O."/>
            <person name="Zink E.M."/>
            <person name="Wu S."/>
            <person name="Pasa-Tolic L."/>
            <person name="Chaput D.L."/>
            <person name="Haridas S."/>
            <person name="Grigoriev I.V."/>
            <person name="Santelli C.M."/>
            <person name="Hansel C.M."/>
        </authorList>
    </citation>
    <scope>NUCLEOTIDE SEQUENCE [LARGE SCALE GENOMIC DNA]</scope>
    <source>
        <strain evidence="1 2">AP3s5-JAC2a</strain>
    </source>
</reference>
<dbReference type="OrthoDB" id="2394218at2759"/>
<dbReference type="GeneID" id="28766783"/>
<accession>A0A177C1A5</accession>
<dbReference type="PANTHER" id="PTHR42749">
    <property type="entry name" value="CELL SHAPE-DETERMINING PROTEIN MREB"/>
    <property type="match status" value="1"/>
</dbReference>
<dbReference type="STRING" id="1460663.A0A177C1A5"/>
<name>A0A177C1A5_9PLEO</name>
<sequence length="210" mass="23764">MEFRRSELKSYFDNQLLKLYETIHKQLVRVQEKIPYELVAHMVLSGGFGNAAYNLQIRVVPEPQLVVCNGNVADRMQKLKSGRNVLGWRCCRTSYGTLCKVLYDPNDQLCYGVTTQIDPLYKKPYVMQYIDCFGQPVSSDEPIVQTFKRKGPPATAAQPSPTRMFPTEIICSELDASTLPNVMNAYKSQNPHNRSNICQLTHQPAVLCAA</sequence>
<protein>
    <submittedName>
        <fullName evidence="1">Uncharacterized protein</fullName>
    </submittedName>
</protein>
<dbReference type="Proteomes" id="UP000077069">
    <property type="component" value="Unassembled WGS sequence"/>
</dbReference>
<dbReference type="EMBL" id="KV441558">
    <property type="protein sequence ID" value="OAG01206.1"/>
    <property type="molecule type" value="Genomic_DNA"/>
</dbReference>
<evidence type="ECO:0000313" key="1">
    <source>
        <dbReference type="EMBL" id="OAG01206.1"/>
    </source>
</evidence>
<proteinExistence type="predicted"/>
<dbReference type="InParanoid" id="A0A177C1A5"/>
<evidence type="ECO:0000313" key="2">
    <source>
        <dbReference type="Proteomes" id="UP000077069"/>
    </source>
</evidence>
<organism evidence="1 2">
    <name type="scientific">Paraphaeosphaeria sporulosa</name>
    <dbReference type="NCBI Taxonomy" id="1460663"/>
    <lineage>
        <taxon>Eukaryota</taxon>
        <taxon>Fungi</taxon>
        <taxon>Dikarya</taxon>
        <taxon>Ascomycota</taxon>
        <taxon>Pezizomycotina</taxon>
        <taxon>Dothideomycetes</taxon>
        <taxon>Pleosporomycetidae</taxon>
        <taxon>Pleosporales</taxon>
        <taxon>Massarineae</taxon>
        <taxon>Didymosphaeriaceae</taxon>
        <taxon>Paraphaeosphaeria</taxon>
    </lineage>
</organism>
<keyword evidence="2" id="KW-1185">Reference proteome</keyword>
<gene>
    <name evidence="1" type="ORF">CC84DRAFT_1221733</name>
</gene>